<dbReference type="SUPFAM" id="SSF82199">
    <property type="entry name" value="SET domain"/>
    <property type="match status" value="1"/>
</dbReference>
<reference evidence="2 3" key="1">
    <citation type="submission" date="2016-03" db="EMBL/GenBank/DDBJ databases">
        <authorList>
            <person name="Ploux O."/>
        </authorList>
    </citation>
    <scope>NUCLEOTIDE SEQUENCE [LARGE SCALE GENOMIC DNA]</scope>
    <source>
        <strain evidence="2 3">UAMH 11012</strain>
    </source>
</reference>
<dbReference type="Pfam" id="PF00856">
    <property type="entry name" value="SET"/>
    <property type="match status" value="1"/>
</dbReference>
<dbReference type="SMART" id="SM00317">
    <property type="entry name" value="SET"/>
    <property type="match status" value="1"/>
</dbReference>
<dbReference type="AlphaFoldDB" id="A0A1L7XJE8"/>
<dbReference type="EMBL" id="FJOG01000029">
    <property type="protein sequence ID" value="CZR65175.1"/>
    <property type="molecule type" value="Genomic_DNA"/>
</dbReference>
<dbReference type="PANTHER" id="PTHR47332:SF4">
    <property type="entry name" value="SET DOMAIN-CONTAINING PROTEIN 5"/>
    <property type="match status" value="1"/>
</dbReference>
<proteinExistence type="predicted"/>
<dbReference type="PROSITE" id="PS50280">
    <property type="entry name" value="SET"/>
    <property type="match status" value="1"/>
</dbReference>
<evidence type="ECO:0000259" key="1">
    <source>
        <dbReference type="PROSITE" id="PS50280"/>
    </source>
</evidence>
<dbReference type="Proteomes" id="UP000184330">
    <property type="component" value="Unassembled WGS sequence"/>
</dbReference>
<dbReference type="OrthoDB" id="3516286at2759"/>
<feature type="domain" description="SET" evidence="1">
    <location>
        <begin position="36"/>
        <end position="181"/>
    </location>
</feature>
<dbReference type="Gene3D" id="2.170.270.10">
    <property type="entry name" value="SET domain"/>
    <property type="match status" value="1"/>
</dbReference>
<dbReference type="STRING" id="576137.A0A1L7XJE8"/>
<organism evidence="2 3">
    <name type="scientific">Phialocephala subalpina</name>
    <dbReference type="NCBI Taxonomy" id="576137"/>
    <lineage>
        <taxon>Eukaryota</taxon>
        <taxon>Fungi</taxon>
        <taxon>Dikarya</taxon>
        <taxon>Ascomycota</taxon>
        <taxon>Pezizomycotina</taxon>
        <taxon>Leotiomycetes</taxon>
        <taxon>Helotiales</taxon>
        <taxon>Mollisiaceae</taxon>
        <taxon>Phialocephala</taxon>
        <taxon>Phialocephala fortinii species complex</taxon>
    </lineage>
</organism>
<keyword evidence="3" id="KW-1185">Reference proteome</keyword>
<accession>A0A1L7XJE8</accession>
<dbReference type="CDD" id="cd20071">
    <property type="entry name" value="SET_SMYD"/>
    <property type="match status" value="1"/>
</dbReference>
<gene>
    <name evidence="2" type="ORF">PAC_15075</name>
</gene>
<evidence type="ECO:0000313" key="2">
    <source>
        <dbReference type="EMBL" id="CZR65175.1"/>
    </source>
</evidence>
<dbReference type="PANTHER" id="PTHR47332">
    <property type="entry name" value="SET DOMAIN-CONTAINING PROTEIN 5"/>
    <property type="match status" value="1"/>
</dbReference>
<dbReference type="InterPro" id="IPR046341">
    <property type="entry name" value="SET_dom_sf"/>
</dbReference>
<dbReference type="InterPro" id="IPR001214">
    <property type="entry name" value="SET_dom"/>
</dbReference>
<name>A0A1L7XJE8_9HELO</name>
<protein>
    <recommendedName>
        <fullName evidence="1">SET domain-containing protein</fullName>
    </recommendedName>
</protein>
<dbReference type="InterPro" id="IPR053185">
    <property type="entry name" value="SET_domain_protein"/>
</dbReference>
<evidence type="ECO:0000313" key="3">
    <source>
        <dbReference type="Proteomes" id="UP000184330"/>
    </source>
</evidence>
<sequence>MASRTIFNPTKCFPPHPLLSRHLSTTTFSPARKICPLLEIVPIDGRGFGTIATQEIKPYTLIFSESPVGIAQYNPLDRYQEQVSIAAAHSAMSFGQKAGFDSLHEGVRPFSTKEMRIWNANCFMYDSVGSNSTSAVFLDMSRINHSCIPNAEYDANFSKNRMVLFSTQRIRAGEEVTINYGHEYMLKAAEERNAHLRYIYGFTCTCKACVDPSFKSLSDKRRRMLKEDFYCGMHDHSTAPDFSAKALGIDEPSSMKPGSLTQYIDAGFSDGINIFRPGTIQLMRRSLKLKFDEGLGGESFLSAAFTYASTALIIMHKRMRDRKSRLPVDPLTDLQRCMQLLLVSERLMREIKPREDKGMRKMREKKENVMGMWNSVILEEMTVAECRETLAKILSKEPDPFSGSSAYRA</sequence>